<dbReference type="AlphaFoldDB" id="A0A553I1T3"/>
<accession>A0A553I1T3</accession>
<dbReference type="STRING" id="2512241.A0A553I1T3"/>
<evidence type="ECO:0000313" key="3">
    <source>
        <dbReference type="EMBL" id="TRX94154.1"/>
    </source>
</evidence>
<feature type="domain" description="Luciferase" evidence="2">
    <location>
        <begin position="225"/>
        <end position="299"/>
    </location>
</feature>
<name>A0A553I1T3_9PEZI</name>
<dbReference type="PANTHER" id="PTHR38695">
    <property type="entry name" value="AMINO ACID PERMEASE_ SLC12A DOMAIN-CONTAINING PROTEIN"/>
    <property type="match status" value="1"/>
</dbReference>
<dbReference type="OrthoDB" id="5358398at2759"/>
<dbReference type="Pfam" id="PF17648">
    <property type="entry name" value="Luciferase"/>
    <property type="match status" value="1"/>
</dbReference>
<feature type="region of interest" description="Disordered" evidence="1">
    <location>
        <begin position="77"/>
        <end position="104"/>
    </location>
</feature>
<evidence type="ECO:0000256" key="1">
    <source>
        <dbReference type="SAM" id="MobiDB-lite"/>
    </source>
</evidence>
<dbReference type="InterPro" id="IPR040841">
    <property type="entry name" value="Luciferase_dom"/>
</dbReference>
<dbReference type="Proteomes" id="UP000319160">
    <property type="component" value="Unassembled WGS sequence"/>
</dbReference>
<dbReference type="InterPro" id="IPR048273">
    <property type="entry name" value="Luciferase"/>
</dbReference>
<keyword evidence="4" id="KW-1185">Reference proteome</keyword>
<protein>
    <recommendedName>
        <fullName evidence="2">Luciferase domain-containing protein</fullName>
    </recommendedName>
</protein>
<gene>
    <name evidence="3" type="ORF">FHL15_004922</name>
</gene>
<evidence type="ECO:0000259" key="2">
    <source>
        <dbReference type="Pfam" id="PF17648"/>
    </source>
</evidence>
<feature type="compositionally biased region" description="Polar residues" evidence="1">
    <location>
        <begin position="84"/>
        <end position="104"/>
    </location>
</feature>
<proteinExistence type="predicted"/>
<reference evidence="4" key="1">
    <citation type="submission" date="2019-06" db="EMBL/GenBank/DDBJ databases">
        <title>Draft genome sequence of the griseofulvin-producing fungus Xylaria cubensis strain G536.</title>
        <authorList>
            <person name="Mead M.E."/>
            <person name="Raja H.A."/>
            <person name="Steenwyk J.L."/>
            <person name="Knowles S.L."/>
            <person name="Oberlies N.H."/>
            <person name="Rokas A."/>
        </authorList>
    </citation>
    <scope>NUCLEOTIDE SEQUENCE [LARGE SCALE GENOMIC DNA]</scope>
    <source>
        <strain evidence="4">G536</strain>
    </source>
</reference>
<comment type="caution">
    <text evidence="3">The sequence shown here is derived from an EMBL/GenBank/DDBJ whole genome shotgun (WGS) entry which is preliminary data.</text>
</comment>
<organism evidence="3 4">
    <name type="scientific">Xylaria flabelliformis</name>
    <dbReference type="NCBI Taxonomy" id="2512241"/>
    <lineage>
        <taxon>Eukaryota</taxon>
        <taxon>Fungi</taxon>
        <taxon>Dikarya</taxon>
        <taxon>Ascomycota</taxon>
        <taxon>Pezizomycotina</taxon>
        <taxon>Sordariomycetes</taxon>
        <taxon>Xylariomycetidae</taxon>
        <taxon>Xylariales</taxon>
        <taxon>Xylariaceae</taxon>
        <taxon>Xylaria</taxon>
    </lineage>
</organism>
<dbReference type="PANTHER" id="PTHR38695:SF1">
    <property type="entry name" value="AMINO ACID PERMEASE_ SLC12A DOMAIN-CONTAINING PROTEIN"/>
    <property type="match status" value="1"/>
</dbReference>
<evidence type="ECO:0000313" key="4">
    <source>
        <dbReference type="Proteomes" id="UP000319160"/>
    </source>
</evidence>
<dbReference type="EMBL" id="VFLP01000024">
    <property type="protein sequence ID" value="TRX94154.1"/>
    <property type="molecule type" value="Genomic_DNA"/>
</dbReference>
<sequence length="318" mass="35127">MDTLLNKLQSLTRPEHQHQILYTTTATTAALLALLAYSRHCYLEWHALGEGGVPRDLRGWLINVLAHVVARRDHRGVPAPYEKVNNSNNNDTKQTKSQKGDSTTTIVLSARDEEKYGPWSKISFFPESFSLPFYKGPRPTVPTTVLPQRQTTQTASPETLSRQSAYLHAVASANPSLFAVRPSALESPKFDALWLVRGEGEGEEEEEEEVVVDPGSVKWFPPQARGETVHVHPEGSTHMCLSLVDAAEVVRRGWGERHKMSGVAGVLPWGYVLIYAPREGGADDDGKGDWEVWKELVIAAARVVARSAGFEGEVVVPE</sequence>